<evidence type="ECO:0000256" key="1">
    <source>
        <dbReference type="ARBA" id="ARBA00004832"/>
    </source>
</evidence>
<accession>A0A9N6ZG87</accession>
<evidence type="ECO:0000256" key="3">
    <source>
        <dbReference type="ARBA" id="ARBA00022679"/>
    </source>
</evidence>
<dbReference type="PANTHER" id="PTHR13355">
    <property type="entry name" value="GLUCOSAMINE 6-PHOSPHATE N-ACETYLTRANSFERASE"/>
    <property type="match status" value="1"/>
</dbReference>
<evidence type="ECO:0000256" key="5">
    <source>
        <dbReference type="ARBA" id="ARBA00048964"/>
    </source>
</evidence>
<protein>
    <recommendedName>
        <fullName evidence="6">Glucosamine 6-phosphate N-acetyltransferase</fullName>
        <ecNumber evidence="6">2.3.1.4</ecNumber>
    </recommendedName>
</protein>
<sequence>MSVFTPKDYLYDPSLLSKFNLGTRCELLKKDPRFDVRPLRLSDYDRGYLELLSQLTEVGKVTREQYAAQFEAMRNCPGTYYITVIVDKELDRIIGAATLFLERKFIHNCALRSRIEDVVVNQTYRGKQLGKCVVDVLINLANALGSYKLSLDCKDPLIKFYESLGFQREAGNANTLVIRLPGQKYGEPKL</sequence>
<evidence type="ECO:0000313" key="8">
    <source>
        <dbReference type="EMBL" id="CAG4645873.1"/>
    </source>
</evidence>
<comment type="similarity">
    <text evidence="2 6">Belongs to the acetyltransferase family. GNA1 subfamily.</text>
</comment>
<dbReference type="PROSITE" id="PS51186">
    <property type="entry name" value="GNAT"/>
    <property type="match status" value="1"/>
</dbReference>
<comment type="catalytic activity">
    <reaction evidence="5 6">
        <text>D-glucosamine 6-phosphate + acetyl-CoA = N-acetyl-D-glucosamine 6-phosphate + CoA + H(+)</text>
        <dbReference type="Rhea" id="RHEA:10292"/>
        <dbReference type="ChEBI" id="CHEBI:15378"/>
        <dbReference type="ChEBI" id="CHEBI:57287"/>
        <dbReference type="ChEBI" id="CHEBI:57288"/>
        <dbReference type="ChEBI" id="CHEBI:57513"/>
        <dbReference type="ChEBI" id="CHEBI:58725"/>
        <dbReference type="EC" id="2.3.1.4"/>
    </reaction>
</comment>
<evidence type="ECO:0000256" key="4">
    <source>
        <dbReference type="ARBA" id="ARBA00023315"/>
    </source>
</evidence>
<evidence type="ECO:0000259" key="7">
    <source>
        <dbReference type="PROSITE" id="PS51186"/>
    </source>
</evidence>
<dbReference type="InterPro" id="IPR016181">
    <property type="entry name" value="Acyl_CoA_acyltransferase"/>
</dbReference>
<organism evidence="8">
    <name type="scientific">Lynceus sp. MCZ IZ 141354</name>
    <dbReference type="NCBI Taxonomy" id="1930659"/>
    <lineage>
        <taxon>Eukaryota</taxon>
        <taxon>Metazoa</taxon>
        <taxon>Ecdysozoa</taxon>
        <taxon>Arthropoda</taxon>
        <taxon>Crustacea</taxon>
        <taxon>Branchiopoda</taxon>
        <taxon>Diplostraca</taxon>
        <taxon>Laevicaudata</taxon>
        <taxon>Lynceidae</taxon>
        <taxon>Lynceus</taxon>
    </lineage>
</organism>
<proteinExistence type="inferred from homology"/>
<dbReference type="SUPFAM" id="SSF55729">
    <property type="entry name" value="Acyl-CoA N-acyltransferases (Nat)"/>
    <property type="match status" value="1"/>
</dbReference>
<evidence type="ECO:0000256" key="2">
    <source>
        <dbReference type="ARBA" id="ARBA00006048"/>
    </source>
</evidence>
<dbReference type="EC" id="2.3.1.4" evidence="6"/>
<dbReference type="Pfam" id="PF00583">
    <property type="entry name" value="Acetyltransf_1"/>
    <property type="match status" value="1"/>
</dbReference>
<gene>
    <name evidence="8" type="primary">EOG090X0FKI</name>
</gene>
<reference evidence="8" key="1">
    <citation type="submission" date="2021-04" db="EMBL/GenBank/DDBJ databases">
        <authorList>
            <person name="Cornetti L."/>
        </authorList>
    </citation>
    <scope>NUCLEOTIDE SEQUENCE</scope>
</reference>
<dbReference type="GO" id="GO:0006048">
    <property type="term" value="P:UDP-N-acetylglucosamine biosynthetic process"/>
    <property type="evidence" value="ECO:0007669"/>
    <property type="project" value="UniProtKB-UniRule"/>
</dbReference>
<dbReference type="InterPro" id="IPR000182">
    <property type="entry name" value="GNAT_dom"/>
</dbReference>
<dbReference type="AlphaFoldDB" id="A0A9N6ZG87"/>
<keyword evidence="3 6" id="KW-0808">Transferase</keyword>
<dbReference type="GO" id="GO:0004343">
    <property type="term" value="F:glucosamine 6-phosphate N-acetyltransferase activity"/>
    <property type="evidence" value="ECO:0007669"/>
    <property type="project" value="UniProtKB-UniRule"/>
</dbReference>
<comment type="pathway">
    <text evidence="1 6">Nucleotide-sugar biosynthesis; UDP-N-acetyl-alpha-D-glucosamine biosynthesis; N-acetyl-alpha-D-glucosamine 1-phosphate from alpha-D-glucosamine 6-phosphate (route I): step 1/2.</text>
</comment>
<dbReference type="EMBL" id="OC989218">
    <property type="protein sequence ID" value="CAG4645873.1"/>
    <property type="molecule type" value="Genomic_DNA"/>
</dbReference>
<dbReference type="CDD" id="cd04301">
    <property type="entry name" value="NAT_SF"/>
    <property type="match status" value="1"/>
</dbReference>
<name>A0A9N6ZG87_9CRUS</name>
<evidence type="ECO:0000256" key="6">
    <source>
        <dbReference type="RuleBase" id="RU365086"/>
    </source>
</evidence>
<keyword evidence="4 6" id="KW-0012">Acyltransferase</keyword>
<dbReference type="FunFam" id="3.40.630.30:FF:000043">
    <property type="entry name" value="Glucosamine 6-phosphate N-acetyltransferase"/>
    <property type="match status" value="1"/>
</dbReference>
<feature type="domain" description="N-acetyltransferase" evidence="7">
    <location>
        <begin position="34"/>
        <end position="187"/>
    </location>
</feature>
<dbReference type="InterPro" id="IPR039143">
    <property type="entry name" value="GNPNAT1-like"/>
</dbReference>
<dbReference type="Gene3D" id="3.40.630.30">
    <property type="match status" value="1"/>
</dbReference>
<dbReference type="PANTHER" id="PTHR13355:SF11">
    <property type="entry name" value="GLUCOSAMINE 6-PHOSPHATE N-ACETYLTRANSFERASE"/>
    <property type="match status" value="1"/>
</dbReference>